<evidence type="ECO:0000259" key="2">
    <source>
        <dbReference type="PROSITE" id="PS50943"/>
    </source>
</evidence>
<dbReference type="AlphaFoldDB" id="A0A366KNW8"/>
<feature type="compositionally biased region" description="Basic residues" evidence="1">
    <location>
        <begin position="1"/>
        <end position="19"/>
    </location>
</feature>
<dbReference type="SMART" id="SM00530">
    <property type="entry name" value="HTH_XRE"/>
    <property type="match status" value="1"/>
</dbReference>
<reference evidence="3 4" key="1">
    <citation type="submission" date="2018-07" db="EMBL/GenBank/DDBJ databases">
        <title>A draft genome of a endophytic bacteria, a new species of Pedobacter.</title>
        <authorList>
            <person name="Zhang Z.D."/>
            <person name="Chen Z.J."/>
        </authorList>
    </citation>
    <scope>NUCLEOTIDE SEQUENCE [LARGE SCALE GENOMIC DNA]</scope>
    <source>
        <strain evidence="3 4">RS10</strain>
    </source>
</reference>
<protein>
    <recommendedName>
        <fullName evidence="2">HTH cro/C1-type domain-containing protein</fullName>
    </recommendedName>
</protein>
<evidence type="ECO:0000313" key="4">
    <source>
        <dbReference type="Proteomes" id="UP000252081"/>
    </source>
</evidence>
<dbReference type="GO" id="GO:0003677">
    <property type="term" value="F:DNA binding"/>
    <property type="evidence" value="ECO:0007669"/>
    <property type="project" value="InterPro"/>
</dbReference>
<name>A0A366KNW8_9SPHI</name>
<organism evidence="3 4">
    <name type="scientific">Pedobacter miscanthi</name>
    <dbReference type="NCBI Taxonomy" id="2259170"/>
    <lineage>
        <taxon>Bacteria</taxon>
        <taxon>Pseudomonadati</taxon>
        <taxon>Bacteroidota</taxon>
        <taxon>Sphingobacteriia</taxon>
        <taxon>Sphingobacteriales</taxon>
        <taxon>Sphingobacteriaceae</taxon>
        <taxon>Pedobacter</taxon>
    </lineage>
</organism>
<dbReference type="CDD" id="cd00093">
    <property type="entry name" value="HTH_XRE"/>
    <property type="match status" value="1"/>
</dbReference>
<evidence type="ECO:0000313" key="3">
    <source>
        <dbReference type="EMBL" id="RBQ02814.1"/>
    </source>
</evidence>
<feature type="domain" description="HTH cro/C1-type" evidence="2">
    <location>
        <begin position="31"/>
        <end position="85"/>
    </location>
</feature>
<proteinExistence type="predicted"/>
<dbReference type="InterPro" id="IPR001387">
    <property type="entry name" value="Cro/C1-type_HTH"/>
</dbReference>
<dbReference type="Proteomes" id="UP000252081">
    <property type="component" value="Unassembled WGS sequence"/>
</dbReference>
<dbReference type="EMBL" id="QNQU01000029">
    <property type="protein sequence ID" value="RBQ02814.1"/>
    <property type="molecule type" value="Genomic_DNA"/>
</dbReference>
<sequence>MQNGAKKKGGQIKGGKKRRNEQGIITLAHNVKKYRKQKGLTIAELANKLDLDYSQISRIERGVVNATVSMIFDISDFFEISPQMLLEEFKPDKD</sequence>
<evidence type="ECO:0000256" key="1">
    <source>
        <dbReference type="SAM" id="MobiDB-lite"/>
    </source>
</evidence>
<dbReference type="OrthoDB" id="680346at2"/>
<dbReference type="Gene3D" id="1.10.260.40">
    <property type="entry name" value="lambda repressor-like DNA-binding domains"/>
    <property type="match status" value="1"/>
</dbReference>
<feature type="region of interest" description="Disordered" evidence="1">
    <location>
        <begin position="1"/>
        <end position="21"/>
    </location>
</feature>
<dbReference type="RefSeq" id="WP_113951513.1">
    <property type="nucleotide sequence ID" value="NZ_QNQU01000029.1"/>
</dbReference>
<keyword evidence="4" id="KW-1185">Reference proteome</keyword>
<accession>A0A366KNW8</accession>
<dbReference type="InterPro" id="IPR010982">
    <property type="entry name" value="Lambda_DNA-bd_dom_sf"/>
</dbReference>
<dbReference type="PROSITE" id="PS50943">
    <property type="entry name" value="HTH_CROC1"/>
    <property type="match status" value="1"/>
</dbReference>
<dbReference type="Pfam" id="PF01381">
    <property type="entry name" value="HTH_3"/>
    <property type="match status" value="1"/>
</dbReference>
<dbReference type="SUPFAM" id="SSF47413">
    <property type="entry name" value="lambda repressor-like DNA-binding domains"/>
    <property type="match status" value="1"/>
</dbReference>
<comment type="caution">
    <text evidence="3">The sequence shown here is derived from an EMBL/GenBank/DDBJ whole genome shotgun (WGS) entry which is preliminary data.</text>
</comment>
<gene>
    <name evidence="3" type="ORF">DRW42_24500</name>
</gene>